<dbReference type="SUPFAM" id="SSF53474">
    <property type="entry name" value="alpha/beta-Hydrolases"/>
    <property type="match status" value="2"/>
</dbReference>
<accession>A0ABR0CIS9</accession>
<dbReference type="InterPro" id="IPR050466">
    <property type="entry name" value="Carboxylest/Gibb_receptor"/>
</dbReference>
<comment type="caution">
    <text evidence="4">The sequence shown here is derived from an EMBL/GenBank/DDBJ whole genome shotgun (WGS) entry which is preliminary data.</text>
</comment>
<evidence type="ECO:0000259" key="3">
    <source>
        <dbReference type="Pfam" id="PF07859"/>
    </source>
</evidence>
<proteinExistence type="inferred from homology"/>
<evidence type="ECO:0000313" key="4">
    <source>
        <dbReference type="EMBL" id="KAK4477049.1"/>
    </source>
</evidence>
<dbReference type="PANTHER" id="PTHR23024">
    <property type="entry name" value="ARYLACETAMIDE DEACETYLASE"/>
    <property type="match status" value="1"/>
</dbReference>
<evidence type="ECO:0000256" key="1">
    <source>
        <dbReference type="ARBA" id="ARBA00010515"/>
    </source>
</evidence>
<feature type="domain" description="Alpha/beta hydrolase fold-3" evidence="3">
    <location>
        <begin position="111"/>
        <end position="320"/>
    </location>
</feature>
<dbReference type="PROSITE" id="PS01174">
    <property type="entry name" value="LIPASE_GDXG_SER"/>
    <property type="match status" value="1"/>
</dbReference>
<gene>
    <name evidence="4" type="ORF">RD792_016251</name>
</gene>
<dbReference type="Proteomes" id="UP001291926">
    <property type="component" value="Unassembled WGS sequence"/>
</dbReference>
<organism evidence="4 5">
    <name type="scientific">Penstemon davidsonii</name>
    <dbReference type="NCBI Taxonomy" id="160366"/>
    <lineage>
        <taxon>Eukaryota</taxon>
        <taxon>Viridiplantae</taxon>
        <taxon>Streptophyta</taxon>
        <taxon>Embryophyta</taxon>
        <taxon>Tracheophyta</taxon>
        <taxon>Spermatophyta</taxon>
        <taxon>Magnoliopsida</taxon>
        <taxon>eudicotyledons</taxon>
        <taxon>Gunneridae</taxon>
        <taxon>Pentapetalae</taxon>
        <taxon>asterids</taxon>
        <taxon>lamiids</taxon>
        <taxon>Lamiales</taxon>
        <taxon>Plantaginaceae</taxon>
        <taxon>Cheloneae</taxon>
        <taxon>Penstemon</taxon>
    </lineage>
</organism>
<dbReference type="EMBL" id="JAYDYQ010002688">
    <property type="protein sequence ID" value="KAK4477049.1"/>
    <property type="molecule type" value="Genomic_DNA"/>
</dbReference>
<dbReference type="InterPro" id="IPR033140">
    <property type="entry name" value="Lipase_GDXG_put_SER_AS"/>
</dbReference>
<dbReference type="Gene3D" id="3.40.50.1820">
    <property type="entry name" value="alpha/beta hydrolase"/>
    <property type="match status" value="2"/>
</dbReference>
<comment type="similarity">
    <text evidence="1">Belongs to the 'GDXG' lipolytic enzyme family.</text>
</comment>
<name>A0ABR0CIS9_9LAMI</name>
<feature type="active site" evidence="2">
    <location>
        <position position="200"/>
    </location>
</feature>
<dbReference type="InterPro" id="IPR013094">
    <property type="entry name" value="AB_hydrolase_3"/>
</dbReference>
<evidence type="ECO:0000256" key="2">
    <source>
        <dbReference type="PROSITE-ProRule" id="PRU10038"/>
    </source>
</evidence>
<reference evidence="4 5" key="1">
    <citation type="journal article" date="2023" name="bioRxiv">
        <title>Genome report: Whole genome sequence and annotation of Penstemon davidsonii.</title>
        <authorList>
            <person name="Ostevik K.L."/>
            <person name="Alabady M."/>
            <person name="Zhang M."/>
            <person name="Rausher M.D."/>
        </authorList>
    </citation>
    <scope>NUCLEOTIDE SEQUENCE [LARGE SCALE GENOMIC DNA]</scope>
    <source>
        <strain evidence="4">DNT005</strain>
        <tissue evidence="4">Whole leaf</tissue>
    </source>
</reference>
<dbReference type="Pfam" id="PF07859">
    <property type="entry name" value="Abhydrolase_3"/>
    <property type="match status" value="2"/>
</dbReference>
<sequence>MYLIPIYSIHQTSVPSFTVSSQLLHLTISLSQFSPEMDSNPTHITHDFPPFFRVHNTGHIERYIENDFLSPSNDPQNAVLSKDVILSPENHVSVRIYRPNTPKPDPKRPLIIYIHGGAFSVLSAFSSLYHNYVNTLASEAGSVVVSIEYRLAPEHPIPACYDDCWTVVKWIESHSRVGQGPEPWINGYVDFGRVYLAGDSAGANIAHNMVIRVDNCKDHELGFKFVGLILVHPYFGNGSKPDKLWNFIAPDTTGSNDLRLNPAANMDLLSNLGCEKVLVCVAEKDLLRNRGWYYYQALKKSDWKGRVEFFETLGGQHVFYLFDRDCEKAVSLLRRIVSFVDSETRLIKEEKQTLLSSDTFSPMAAKSNEIVHDFFPFLREYKDGRIERILGQNMVPPSIDPQTNVQSKDIIISPENNISARLYLPENPNPQNKLPLLVYFHGGGFLVESAFSQQYHKHLNLIVKEANVVALSVNYRLAPEHPLPIAYEDSWLALKWVSSGSENEEWIRDYADLNRVYLGGDSAGGNIAHKMAILIGTELLTGIKLCGVFLNCPFFWGEVAIGNEETHEMITKSYTDNFWRYVSPSAIDCDEPWINPGMDPGLSSFGCKRVLVYVAEKDILRRRGWYYKEALEKSGWGGEVEVVDIEGEDHVFSVNIPDGKSAMAMFKRLASFLNS</sequence>
<dbReference type="PANTHER" id="PTHR23024:SF467">
    <property type="entry name" value="CARBOXYLESTERASE 12-RELATED"/>
    <property type="match status" value="1"/>
</dbReference>
<protein>
    <recommendedName>
        <fullName evidence="3">Alpha/beta hydrolase fold-3 domain-containing protein</fullName>
    </recommendedName>
</protein>
<dbReference type="InterPro" id="IPR029058">
    <property type="entry name" value="AB_hydrolase_fold"/>
</dbReference>
<feature type="domain" description="Alpha/beta hydrolase fold-3" evidence="3">
    <location>
        <begin position="437"/>
        <end position="652"/>
    </location>
</feature>
<evidence type="ECO:0000313" key="5">
    <source>
        <dbReference type="Proteomes" id="UP001291926"/>
    </source>
</evidence>
<keyword evidence="5" id="KW-1185">Reference proteome</keyword>